<organism evidence="2 3">
    <name type="scientific">Acinetobacter guillouiae</name>
    <name type="common">Acinetobacter genomosp. 11</name>
    <dbReference type="NCBI Taxonomy" id="106649"/>
    <lineage>
        <taxon>Bacteria</taxon>
        <taxon>Pseudomonadati</taxon>
        <taxon>Pseudomonadota</taxon>
        <taxon>Gammaproteobacteria</taxon>
        <taxon>Moraxellales</taxon>
        <taxon>Moraxellaceae</taxon>
        <taxon>Acinetobacter</taxon>
    </lineage>
</organism>
<keyword evidence="1" id="KW-0812">Transmembrane</keyword>
<proteinExistence type="predicted"/>
<feature type="transmembrane region" description="Helical" evidence="1">
    <location>
        <begin position="61"/>
        <end position="83"/>
    </location>
</feature>
<dbReference type="GO" id="GO:0043709">
    <property type="term" value="P:cell adhesion involved in single-species biofilm formation"/>
    <property type="evidence" value="ECO:0007669"/>
    <property type="project" value="InterPro"/>
</dbReference>
<gene>
    <name evidence="2" type="primary">pgaD</name>
    <name evidence="2" type="ORF">KW868_01935</name>
</gene>
<evidence type="ECO:0000313" key="3">
    <source>
        <dbReference type="Proteomes" id="UP000887320"/>
    </source>
</evidence>
<accession>A0A6A1RLY3</accession>
<dbReference type="Proteomes" id="UP000887320">
    <property type="component" value="Unassembled WGS sequence"/>
</dbReference>
<keyword evidence="1" id="KW-0472">Membrane</keyword>
<evidence type="ECO:0000313" key="2">
    <source>
        <dbReference type="EMBL" id="MCF0263238.1"/>
    </source>
</evidence>
<feature type="transmembrane region" description="Helical" evidence="1">
    <location>
        <begin position="20"/>
        <end position="49"/>
    </location>
</feature>
<dbReference type="AlphaFoldDB" id="A0A6A1RLY3"/>
<keyword evidence="1" id="KW-1133">Transmembrane helix</keyword>
<name>A0A6A1RLY3_ACIGI</name>
<dbReference type="RefSeq" id="WP_004722669.1">
    <property type="nucleotide sequence ID" value="NZ_BBRY01000001.1"/>
</dbReference>
<protein>
    <submittedName>
        <fullName evidence="2">Poly-beta-1,6-N-acetyl-D-glucosamine biosynthesis protein PgaD</fullName>
    </submittedName>
</protein>
<dbReference type="InterPro" id="IPR023829">
    <property type="entry name" value="PGA_PgaD"/>
</dbReference>
<dbReference type="Pfam" id="PF13994">
    <property type="entry name" value="PgaD"/>
    <property type="match status" value="1"/>
</dbReference>
<dbReference type="NCBIfam" id="TIGR03940">
    <property type="entry name" value="PGA_PgaD"/>
    <property type="match status" value="1"/>
</dbReference>
<sequence>MKTNSLIIDVRKQLPWHRRYFSTTMTAMLWAFWLLLWRPIVILVGYLSLEKPQLVHYFFNAFAKALESGLFALIACAISLWLWSNFVPAKTKKEAEAKSTQEYADHFNLNVDELLHSRQQKIATVHHDADGRITYID</sequence>
<reference evidence="2" key="1">
    <citation type="submission" date="2021-07" db="EMBL/GenBank/DDBJ databases">
        <authorList>
            <person name="Fernandez M."/>
            <person name="Pereira P."/>
            <person name="Torres Tejerizo G.A."/>
            <person name="Gonzalez P."/>
            <person name="Agostini E."/>
        </authorList>
    </citation>
    <scope>NUCLEOTIDE SEQUENCE</scope>
    <source>
        <strain evidence="2">SFC 500-1A</strain>
    </source>
</reference>
<evidence type="ECO:0000256" key="1">
    <source>
        <dbReference type="SAM" id="Phobius"/>
    </source>
</evidence>
<dbReference type="EMBL" id="JAHWXT010000001">
    <property type="protein sequence ID" value="MCF0263238.1"/>
    <property type="molecule type" value="Genomic_DNA"/>
</dbReference>
<comment type="caution">
    <text evidence="2">The sequence shown here is derived from an EMBL/GenBank/DDBJ whole genome shotgun (WGS) entry which is preliminary data.</text>
</comment>